<reference evidence="1" key="1">
    <citation type="submission" date="2023-07" db="EMBL/GenBank/DDBJ databases">
        <authorList>
            <consortium name="CYATHOMIX"/>
        </authorList>
    </citation>
    <scope>NUCLEOTIDE SEQUENCE</scope>
    <source>
        <strain evidence="1">N/A</strain>
    </source>
</reference>
<dbReference type="EMBL" id="CATQJL010000326">
    <property type="protein sequence ID" value="CAJ0609401.1"/>
    <property type="molecule type" value="Genomic_DNA"/>
</dbReference>
<keyword evidence="2" id="KW-1185">Reference proteome</keyword>
<organism evidence="1 2">
    <name type="scientific">Cylicocyclus nassatus</name>
    <name type="common">Nematode worm</name>
    <dbReference type="NCBI Taxonomy" id="53992"/>
    <lineage>
        <taxon>Eukaryota</taxon>
        <taxon>Metazoa</taxon>
        <taxon>Ecdysozoa</taxon>
        <taxon>Nematoda</taxon>
        <taxon>Chromadorea</taxon>
        <taxon>Rhabditida</taxon>
        <taxon>Rhabditina</taxon>
        <taxon>Rhabditomorpha</taxon>
        <taxon>Strongyloidea</taxon>
        <taxon>Strongylidae</taxon>
        <taxon>Cylicocyclus</taxon>
    </lineage>
</organism>
<dbReference type="Proteomes" id="UP001176961">
    <property type="component" value="Unassembled WGS sequence"/>
</dbReference>
<gene>
    <name evidence="1" type="ORF">CYNAS_LOCUS21384</name>
</gene>
<dbReference type="AlphaFoldDB" id="A0AA36HFF6"/>
<accession>A0AA36HFF6</accession>
<comment type="caution">
    <text evidence="1">The sequence shown here is derived from an EMBL/GenBank/DDBJ whole genome shotgun (WGS) entry which is preliminary data.</text>
</comment>
<evidence type="ECO:0000313" key="2">
    <source>
        <dbReference type="Proteomes" id="UP001176961"/>
    </source>
</evidence>
<evidence type="ECO:0000313" key="1">
    <source>
        <dbReference type="EMBL" id="CAJ0609401.1"/>
    </source>
</evidence>
<sequence length="103" mass="11218">MISTPANAVDAQSQPSCFISSPICVFLLRPFDVRLLICSTKSESSILLPVATDCLLDHSFANRTILSHLIDCCGKSMAFSVSYHPPPIRPLNQRISGGLESRI</sequence>
<proteinExistence type="predicted"/>
<protein>
    <submittedName>
        <fullName evidence="1">Uncharacterized protein</fullName>
    </submittedName>
</protein>
<name>A0AA36HFF6_CYLNA</name>